<dbReference type="InterPro" id="IPR019775">
    <property type="entry name" value="WD40_repeat_CS"/>
</dbReference>
<feature type="region of interest" description="Disordered" evidence="5">
    <location>
        <begin position="330"/>
        <end position="362"/>
    </location>
</feature>
<dbReference type="PROSITE" id="PS50294">
    <property type="entry name" value="WD_REPEATS_REGION"/>
    <property type="match status" value="3"/>
</dbReference>
<dbReference type="AlphaFoldDB" id="A0A7S0I106"/>
<dbReference type="SUPFAM" id="SSF50978">
    <property type="entry name" value="WD40 repeat-like"/>
    <property type="match status" value="1"/>
</dbReference>
<evidence type="ECO:0000256" key="1">
    <source>
        <dbReference type="ARBA" id="ARBA00006917"/>
    </source>
</evidence>
<comment type="similarity">
    <text evidence="1">Belongs to the WD repeat WDR48 family.</text>
</comment>
<dbReference type="InterPro" id="IPR021772">
    <property type="entry name" value="WDR48/Bun107"/>
</dbReference>
<dbReference type="Pfam" id="PF00400">
    <property type="entry name" value="WD40"/>
    <property type="match status" value="6"/>
</dbReference>
<feature type="repeat" description="WD" evidence="4">
    <location>
        <begin position="67"/>
        <end position="108"/>
    </location>
</feature>
<evidence type="ECO:0000256" key="3">
    <source>
        <dbReference type="ARBA" id="ARBA00022737"/>
    </source>
</evidence>
<evidence type="ECO:0000256" key="4">
    <source>
        <dbReference type="PROSITE-ProRule" id="PRU00221"/>
    </source>
</evidence>
<dbReference type="Gene3D" id="2.130.10.10">
    <property type="entry name" value="YVTN repeat-like/Quinoprotein amine dehydrogenase"/>
    <property type="match status" value="2"/>
</dbReference>
<dbReference type="GO" id="GO:0000724">
    <property type="term" value="P:double-strand break repair via homologous recombination"/>
    <property type="evidence" value="ECO:0007669"/>
    <property type="project" value="TreeGrafter"/>
</dbReference>
<dbReference type="GO" id="GO:0043130">
    <property type="term" value="F:ubiquitin binding"/>
    <property type="evidence" value="ECO:0007669"/>
    <property type="project" value="TreeGrafter"/>
</dbReference>
<dbReference type="Pfam" id="PF11816">
    <property type="entry name" value="DUF3337"/>
    <property type="match status" value="1"/>
</dbReference>
<dbReference type="InterPro" id="IPR001680">
    <property type="entry name" value="WD40_rpt"/>
</dbReference>
<proteinExistence type="inferred from homology"/>
<feature type="repeat" description="WD" evidence="4">
    <location>
        <begin position="209"/>
        <end position="250"/>
    </location>
</feature>
<gene>
    <name evidence="6" type="ORF">HPHI1048_LOCUS23210</name>
</gene>
<feature type="repeat" description="WD" evidence="4">
    <location>
        <begin position="109"/>
        <end position="141"/>
    </location>
</feature>
<organism evidence="6">
    <name type="scientific">Hanusia phi</name>
    <dbReference type="NCBI Taxonomy" id="3032"/>
    <lineage>
        <taxon>Eukaryota</taxon>
        <taxon>Cryptophyceae</taxon>
        <taxon>Pyrenomonadales</taxon>
        <taxon>Geminigeraceae</taxon>
        <taxon>Hanusia</taxon>
    </lineage>
</organism>
<evidence type="ECO:0000313" key="6">
    <source>
        <dbReference type="EMBL" id="CAD8507596.1"/>
    </source>
</evidence>
<dbReference type="PANTHER" id="PTHR19862">
    <property type="entry name" value="WD REPEAT-CONTAINING PROTEIN 48"/>
    <property type="match status" value="1"/>
</dbReference>
<dbReference type="PROSITE" id="PS50082">
    <property type="entry name" value="WD_REPEATS_2"/>
    <property type="match status" value="4"/>
</dbReference>
<dbReference type="InterPro" id="IPR051246">
    <property type="entry name" value="WDR48"/>
</dbReference>
<dbReference type="PRINTS" id="PR00320">
    <property type="entry name" value="GPROTEINBRPT"/>
</dbReference>
<dbReference type="InterPro" id="IPR036322">
    <property type="entry name" value="WD40_repeat_dom_sf"/>
</dbReference>
<keyword evidence="2 4" id="KW-0853">WD repeat</keyword>
<sequence length="707" mass="79305">MLGTTLNRKKHRRVSYVIRASDEGRHRSGINSIALSRRGDLLFSAGRDATTRCWNTANPKAVCERTYDGHTDWVNDVVVMSDEATLVTASSDTTIKFWNIANETCTATLKEHGDYVRALAYAKNAQFLASAGLDRDVYIWDTVALQKPVAQMPDSQFRRCEGHKDSVYCIATNNDGKLVVSGSTERVSTHAIGLIRLWDPRTGERTGRLKGHTDNIRCILLSEDGTKCISGSSDATIKIWDIGQQRCIQSIAIHTDSVWSIALDPQNLNLFSGGRDCNIFCTDLRTLDSTLLHKSSDPVTKLLLSPARSLWVSTVSADLQFLDVDPPLARERASRSTRSKPSVHSITTVGPRRSIGSSGVGQDVPDENLVPLLPTPTYVIKGLPAIIKHDFLENRRCVLTEDTAGDVALWDVTKAQKIQEFGKVDFQQTRKSLEKELLVPAWCSVDCKLGSLTVNLDFPQVFSAELYANDAGFPHTPELEETKMNVGFRILRSLLKRWLQGRRGRPQDRSSALRMQEEDGASHPEIDESLDYTISDKIKVIVSEDSGTKPLICRRVFEWDGSEPVDILPEWLVQSLERDGPHNDKGERVGDSPKVGFYLTAHPDCDIRQMQQGKLNAPQILRGKKVLHYALTKLQLETQVPAKLRRSEVRDAIDYLELVCNERVVPLDMNLMTIRKFIAKNPDELILQYRWKENMDKGDHNMVKGFA</sequence>
<dbReference type="SMART" id="SM00320">
    <property type="entry name" value="WD40"/>
    <property type="match status" value="6"/>
</dbReference>
<dbReference type="EMBL" id="HBEO01034310">
    <property type="protein sequence ID" value="CAD8507596.1"/>
    <property type="molecule type" value="Transcribed_RNA"/>
</dbReference>
<dbReference type="InterPro" id="IPR015943">
    <property type="entry name" value="WD40/YVTN_repeat-like_dom_sf"/>
</dbReference>
<dbReference type="CDD" id="cd00200">
    <property type="entry name" value="WD40"/>
    <property type="match status" value="1"/>
</dbReference>
<evidence type="ECO:0008006" key="7">
    <source>
        <dbReference type="Google" id="ProtNLM"/>
    </source>
</evidence>
<evidence type="ECO:0000256" key="5">
    <source>
        <dbReference type="SAM" id="MobiDB-lite"/>
    </source>
</evidence>
<dbReference type="InterPro" id="IPR020472">
    <property type="entry name" value="WD40_PAC1"/>
</dbReference>
<feature type="compositionally biased region" description="Basic and acidic residues" evidence="5">
    <location>
        <begin position="515"/>
        <end position="526"/>
    </location>
</feature>
<accession>A0A7S0I106</accession>
<evidence type="ECO:0000256" key="2">
    <source>
        <dbReference type="ARBA" id="ARBA00022574"/>
    </source>
</evidence>
<protein>
    <recommendedName>
        <fullName evidence="7">WD repeat-containing protein 48 homolog</fullName>
    </recommendedName>
</protein>
<feature type="compositionally biased region" description="Polar residues" evidence="5">
    <location>
        <begin position="339"/>
        <end position="348"/>
    </location>
</feature>
<keyword evidence="3" id="KW-0677">Repeat</keyword>
<feature type="region of interest" description="Disordered" evidence="5">
    <location>
        <begin position="502"/>
        <end position="526"/>
    </location>
</feature>
<dbReference type="PROSITE" id="PS00678">
    <property type="entry name" value="WD_REPEATS_1"/>
    <property type="match status" value="2"/>
</dbReference>
<reference evidence="6" key="1">
    <citation type="submission" date="2021-01" db="EMBL/GenBank/DDBJ databases">
        <authorList>
            <person name="Corre E."/>
            <person name="Pelletier E."/>
            <person name="Niang G."/>
            <person name="Scheremetjew M."/>
            <person name="Finn R."/>
            <person name="Kale V."/>
            <person name="Holt S."/>
            <person name="Cochrane G."/>
            <person name="Meng A."/>
            <person name="Brown T."/>
            <person name="Cohen L."/>
        </authorList>
    </citation>
    <scope>NUCLEOTIDE SEQUENCE</scope>
    <source>
        <strain evidence="6">CCMP325</strain>
    </source>
</reference>
<feature type="repeat" description="WD" evidence="4">
    <location>
        <begin position="23"/>
        <end position="64"/>
    </location>
</feature>
<name>A0A7S0I106_9CRYP</name>
<dbReference type="PANTHER" id="PTHR19862:SF14">
    <property type="entry name" value="WD REPEAT-CONTAINING PROTEIN 48"/>
    <property type="match status" value="1"/>
</dbReference>